<dbReference type="SUPFAM" id="SSF54506">
    <property type="entry name" value="Diaminopimelate epimerase-like"/>
    <property type="match status" value="1"/>
</dbReference>
<gene>
    <name evidence="4" type="ORF">D5H75_32750</name>
</gene>
<dbReference type="EMBL" id="QZEY01000018">
    <property type="protein sequence ID" value="RJL23667.1"/>
    <property type="molecule type" value="Genomic_DNA"/>
</dbReference>
<dbReference type="Pfam" id="PF02567">
    <property type="entry name" value="PhzC-PhzF"/>
    <property type="match status" value="1"/>
</dbReference>
<reference evidence="4 5" key="1">
    <citation type="submission" date="2018-09" db="EMBL/GenBank/DDBJ databases">
        <title>YIM 75507 draft genome.</title>
        <authorList>
            <person name="Tang S."/>
            <person name="Feng Y."/>
        </authorList>
    </citation>
    <scope>NUCLEOTIDE SEQUENCE [LARGE SCALE GENOMIC DNA]</scope>
    <source>
        <strain evidence="4 5">YIM 75507</strain>
    </source>
</reference>
<proteinExistence type="inferred from homology"/>
<dbReference type="PANTHER" id="PTHR13774:SF17">
    <property type="entry name" value="PHENAZINE BIOSYNTHESIS-LIKE DOMAIN-CONTAINING PROTEIN"/>
    <property type="match status" value="1"/>
</dbReference>
<dbReference type="GO" id="GO:0005737">
    <property type="term" value="C:cytoplasm"/>
    <property type="evidence" value="ECO:0007669"/>
    <property type="project" value="TreeGrafter"/>
</dbReference>
<keyword evidence="2" id="KW-0413">Isomerase</keyword>
<comment type="caution">
    <text evidence="4">The sequence shown here is derived from an EMBL/GenBank/DDBJ whole genome shotgun (WGS) entry which is preliminary data.</text>
</comment>
<dbReference type="AlphaFoldDB" id="A0A3A4A9T9"/>
<evidence type="ECO:0000256" key="1">
    <source>
        <dbReference type="ARBA" id="ARBA00008270"/>
    </source>
</evidence>
<dbReference type="RefSeq" id="WP_119930456.1">
    <property type="nucleotide sequence ID" value="NZ_QZEY01000018.1"/>
</dbReference>
<evidence type="ECO:0000313" key="5">
    <source>
        <dbReference type="Proteomes" id="UP000265768"/>
    </source>
</evidence>
<comment type="similarity">
    <text evidence="1">Belongs to the PhzF family.</text>
</comment>
<dbReference type="NCBIfam" id="TIGR00654">
    <property type="entry name" value="PhzF_family"/>
    <property type="match status" value="1"/>
</dbReference>
<dbReference type="Gene3D" id="3.10.310.10">
    <property type="entry name" value="Diaminopimelate Epimerase, Chain A, domain 1"/>
    <property type="match status" value="2"/>
</dbReference>
<keyword evidence="5" id="KW-1185">Reference proteome</keyword>
<evidence type="ECO:0000256" key="3">
    <source>
        <dbReference type="PIRSR" id="PIRSR016184-1"/>
    </source>
</evidence>
<dbReference type="GO" id="GO:0016853">
    <property type="term" value="F:isomerase activity"/>
    <property type="evidence" value="ECO:0007669"/>
    <property type="project" value="UniProtKB-KW"/>
</dbReference>
<name>A0A3A4A9T9_9ACTN</name>
<protein>
    <submittedName>
        <fullName evidence="4">PhzF family phenazine biosynthesis protein</fullName>
    </submittedName>
</protein>
<feature type="active site" evidence="3">
    <location>
        <position position="44"/>
    </location>
</feature>
<dbReference type="Proteomes" id="UP000265768">
    <property type="component" value="Unassembled WGS sequence"/>
</dbReference>
<dbReference type="PIRSF" id="PIRSF016184">
    <property type="entry name" value="PhzC_PhzF"/>
    <property type="match status" value="1"/>
</dbReference>
<organism evidence="4 5">
    <name type="scientific">Bailinhaonella thermotolerans</name>
    <dbReference type="NCBI Taxonomy" id="1070861"/>
    <lineage>
        <taxon>Bacteria</taxon>
        <taxon>Bacillati</taxon>
        <taxon>Actinomycetota</taxon>
        <taxon>Actinomycetes</taxon>
        <taxon>Streptosporangiales</taxon>
        <taxon>Streptosporangiaceae</taxon>
        <taxon>Bailinhaonella</taxon>
    </lineage>
</organism>
<evidence type="ECO:0000313" key="4">
    <source>
        <dbReference type="EMBL" id="RJL23667.1"/>
    </source>
</evidence>
<dbReference type="OrthoDB" id="9788221at2"/>
<sequence length="260" mass="28065">MRLHVVDAFTDRPFGGNPAAVVLLDRPVDEAWMQSLAAEMKHSETAYLTPREDGYGLRWFTPAVEVDLCGHATLASAHALFSGGEAGDEIRFHTRSGVLTARRERESGMILLDFPARTITEVPAPAGLDAALGAEPRWTGRDEDDLLVELADEEAVRKLEPDIARLAEVEVRGVTVTARGSGEYDFVSRFFAPRVGVDEDPVTGSAHCALAPYWADRLGRDTLVGFQASARGGVVRVTARGGRVELAGRAVTILDAELAI</sequence>
<accession>A0A3A4A9T9</accession>
<dbReference type="InterPro" id="IPR003719">
    <property type="entry name" value="Phenazine_PhzF-like"/>
</dbReference>
<dbReference type="PANTHER" id="PTHR13774">
    <property type="entry name" value="PHENAZINE BIOSYNTHESIS PROTEIN"/>
    <property type="match status" value="1"/>
</dbReference>
<evidence type="ECO:0000256" key="2">
    <source>
        <dbReference type="ARBA" id="ARBA00023235"/>
    </source>
</evidence>